<dbReference type="AlphaFoldDB" id="A0A4R1CEC7"/>
<protein>
    <recommendedName>
        <fullName evidence="1">PASTA domain-containing protein</fullName>
    </recommendedName>
</protein>
<dbReference type="Proteomes" id="UP000295453">
    <property type="component" value="Unassembled WGS sequence"/>
</dbReference>
<dbReference type="OrthoDB" id="9810718at2"/>
<evidence type="ECO:0000313" key="2">
    <source>
        <dbReference type="EMBL" id="TCJ28947.1"/>
    </source>
</evidence>
<evidence type="ECO:0000259" key="1">
    <source>
        <dbReference type="PROSITE" id="PS51178"/>
    </source>
</evidence>
<gene>
    <name evidence="2" type="ORF">EPD65_07200</name>
</gene>
<keyword evidence="3" id="KW-1185">Reference proteome</keyword>
<dbReference type="RefSeq" id="WP_131582647.1">
    <property type="nucleotide sequence ID" value="NZ_SJZJ01000009.1"/>
</dbReference>
<evidence type="ECO:0000313" key="3">
    <source>
        <dbReference type="Proteomes" id="UP000295453"/>
    </source>
</evidence>
<dbReference type="PROSITE" id="PS51178">
    <property type="entry name" value="PASTA"/>
    <property type="match status" value="1"/>
</dbReference>
<comment type="caution">
    <text evidence="2">The sequence shown here is derived from an EMBL/GenBank/DDBJ whole genome shotgun (WGS) entry which is preliminary data.</text>
</comment>
<feature type="domain" description="PASTA" evidence="1">
    <location>
        <begin position="191"/>
        <end position="226"/>
    </location>
</feature>
<reference evidence="2 3" key="1">
    <citation type="submission" date="2019-03" db="EMBL/GenBank/DDBJ databases">
        <authorList>
            <person name="Kim M.K.M."/>
        </authorList>
    </citation>
    <scope>NUCLEOTIDE SEQUENCE [LARGE SCALE GENOMIC DNA]</scope>
    <source>
        <strain evidence="2 3">18JY15-6</strain>
    </source>
</reference>
<sequence>MSAGEPITAQGWNAIVSGLDGLYDAVIALGGAMLEVPVTGPDAEAVTVIAEPLGEGRPVRALPPFGTRSSHLLVGLTDGPWRIHVAAHGYVTETRDVTLPSTDPLPVTLTTDGVVVPDFFGVPTRAVLDRLRALGVDADALLDTTGREVSRVALPPEYADAPVLYQLPGAGTVVPVGIGRVRLVVASALRRDPVVTMPSLIGLSMTEARQVLERLGLVLGDTSVRS</sequence>
<proteinExistence type="predicted"/>
<dbReference type="InterPro" id="IPR005543">
    <property type="entry name" value="PASTA_dom"/>
</dbReference>
<accession>A0A4R1CEC7</accession>
<name>A0A4R1CEC7_9ACTN</name>
<dbReference type="EMBL" id="SJZJ01000009">
    <property type="protein sequence ID" value="TCJ28947.1"/>
    <property type="molecule type" value="Genomic_DNA"/>
</dbReference>
<organism evidence="2 3">
    <name type="scientific">Nocardioides jejuensis</name>
    <dbReference type="NCBI Taxonomy" id="2502782"/>
    <lineage>
        <taxon>Bacteria</taxon>
        <taxon>Bacillati</taxon>
        <taxon>Actinomycetota</taxon>
        <taxon>Actinomycetes</taxon>
        <taxon>Propionibacteriales</taxon>
        <taxon>Nocardioidaceae</taxon>
        <taxon>Nocardioides</taxon>
    </lineage>
</organism>